<keyword evidence="1" id="KW-1133">Transmembrane helix</keyword>
<reference evidence="2 3" key="1">
    <citation type="submission" date="2021-02" db="EMBL/GenBank/DDBJ databases">
        <title>De Novo genome assembly of isolated myxobacteria.</title>
        <authorList>
            <person name="Stevens D.C."/>
        </authorList>
    </citation>
    <scope>NUCLEOTIDE SEQUENCE [LARGE SCALE GENOMIC DNA]</scope>
    <source>
        <strain evidence="2 3">SCHIC003</strain>
    </source>
</reference>
<feature type="transmembrane region" description="Helical" evidence="1">
    <location>
        <begin position="6"/>
        <end position="22"/>
    </location>
</feature>
<dbReference type="RefSeq" id="WP_206716248.1">
    <property type="nucleotide sequence ID" value="NZ_CP071091.1"/>
</dbReference>
<evidence type="ECO:0000313" key="2">
    <source>
        <dbReference type="EMBL" id="QSQ14473.1"/>
    </source>
</evidence>
<evidence type="ECO:0000313" key="3">
    <source>
        <dbReference type="Proteomes" id="UP000663090"/>
    </source>
</evidence>
<feature type="transmembrane region" description="Helical" evidence="1">
    <location>
        <begin position="34"/>
        <end position="58"/>
    </location>
</feature>
<dbReference type="Proteomes" id="UP000663090">
    <property type="component" value="Chromosome"/>
</dbReference>
<dbReference type="PANTHER" id="PTHR36974">
    <property type="entry name" value="MEMBRANE PROTEIN-RELATED"/>
    <property type="match status" value="1"/>
</dbReference>
<dbReference type="PANTHER" id="PTHR36974:SF1">
    <property type="entry name" value="DOXX FAMILY MEMBRANE PROTEIN"/>
    <property type="match status" value="1"/>
</dbReference>
<keyword evidence="1" id="KW-0812">Transmembrane</keyword>
<keyword evidence="3" id="KW-1185">Reference proteome</keyword>
<gene>
    <name evidence="2" type="ORF">JY572_40310</name>
</gene>
<feature type="transmembrane region" description="Helical" evidence="1">
    <location>
        <begin position="64"/>
        <end position="85"/>
    </location>
</feature>
<organism evidence="2 3">
    <name type="scientific">Myxococcus landrumensis</name>
    <dbReference type="NCBI Taxonomy" id="2813577"/>
    <lineage>
        <taxon>Bacteria</taxon>
        <taxon>Pseudomonadati</taxon>
        <taxon>Myxococcota</taxon>
        <taxon>Myxococcia</taxon>
        <taxon>Myxococcales</taxon>
        <taxon>Cystobacterineae</taxon>
        <taxon>Myxococcaceae</taxon>
        <taxon>Myxococcus</taxon>
    </lineage>
</organism>
<accession>A0ABX7N7M5</accession>
<evidence type="ECO:0000256" key="1">
    <source>
        <dbReference type="SAM" id="Phobius"/>
    </source>
</evidence>
<feature type="transmembrane region" description="Helical" evidence="1">
    <location>
        <begin position="97"/>
        <end position="115"/>
    </location>
</feature>
<name>A0ABX7N7M5_9BACT</name>
<sequence length="121" mass="13679">MKHVLMYVLGLFMVAGGINHFVNPRVYVRMMPPYLPWHGPLVFWSGVAEVLLGVGLLVPGTRTVSAWGLIALFVAIFPANLQMALQPERFRKIPRPLLWARLPLQGVLILWAWWYTQAAGT</sequence>
<protein>
    <submittedName>
        <fullName evidence="2">DoxX family protein</fullName>
    </submittedName>
</protein>
<keyword evidence="1" id="KW-0472">Membrane</keyword>
<proteinExistence type="predicted"/>
<dbReference type="EMBL" id="CP071091">
    <property type="protein sequence ID" value="QSQ14473.1"/>
    <property type="molecule type" value="Genomic_DNA"/>
</dbReference>